<feature type="non-terminal residue" evidence="2">
    <location>
        <position position="1"/>
    </location>
</feature>
<reference evidence="2 3" key="2">
    <citation type="submission" date="2014-03" db="EMBL/GenBank/DDBJ databases">
        <title>The Genome Sequence of Anncaliia algerae insect isolate PRA339.</title>
        <authorList>
            <consortium name="The Broad Institute Genome Sequencing Platform"/>
            <consortium name="The Broad Institute Genome Sequencing Center for Infectious Disease"/>
            <person name="Cuomo C."/>
            <person name="Becnel J."/>
            <person name="Sanscrainte N."/>
            <person name="Walker B."/>
            <person name="Young S.K."/>
            <person name="Zeng Q."/>
            <person name="Gargeya S."/>
            <person name="Fitzgerald M."/>
            <person name="Haas B."/>
            <person name="Abouelleil A."/>
            <person name="Alvarado L."/>
            <person name="Arachchi H.M."/>
            <person name="Berlin A.M."/>
            <person name="Chapman S.B."/>
            <person name="Dewar J."/>
            <person name="Goldberg J."/>
            <person name="Griggs A."/>
            <person name="Gujja S."/>
            <person name="Hansen M."/>
            <person name="Howarth C."/>
            <person name="Imamovic A."/>
            <person name="Larimer J."/>
            <person name="McCowan C."/>
            <person name="Murphy C."/>
            <person name="Neiman D."/>
            <person name="Pearson M."/>
            <person name="Priest M."/>
            <person name="Roberts A."/>
            <person name="Saif S."/>
            <person name="Shea T."/>
            <person name="Sisk P."/>
            <person name="Sykes S."/>
            <person name="Wortman J."/>
            <person name="Nusbaum C."/>
            <person name="Birren B."/>
        </authorList>
    </citation>
    <scope>NUCLEOTIDE SEQUENCE [LARGE SCALE GENOMIC DNA]</scope>
    <source>
        <strain evidence="2 3">PRA339</strain>
    </source>
</reference>
<proteinExistence type="predicted"/>
<dbReference type="Proteomes" id="UP000030655">
    <property type="component" value="Unassembled WGS sequence"/>
</dbReference>
<dbReference type="HOGENOM" id="CLU_1280375_0_0_1"/>
<evidence type="ECO:0000313" key="3">
    <source>
        <dbReference type="Proteomes" id="UP000030655"/>
    </source>
</evidence>
<dbReference type="EMBL" id="KK365296">
    <property type="protein sequence ID" value="KCZ79329.1"/>
    <property type="molecule type" value="Genomic_DNA"/>
</dbReference>
<dbReference type="VEuPathDB" id="MicrosporidiaDB:H312_03278"/>
<dbReference type="Gene3D" id="1.25.40.470">
    <property type="match status" value="1"/>
</dbReference>
<evidence type="ECO:0000259" key="1">
    <source>
        <dbReference type="Pfam" id="PF23953"/>
    </source>
</evidence>
<sequence length="216" mass="25167">KEALIYATKTQVKYLFKESGLLKSIENAFLLEIRNNFIFYLKDDIINKSEIQMHELNFTISLVENNEEKIKSIIEKGELLGLSPVDKLIKYNKGELALEFITDLSYKFKLALSAKKYEDCLEYCTKLNEKEYYTQLCNVSIQECEVEVAEKCLVYLKEYKRLLMLLVCSKNVDKINNYIDLFDPNTKILALLILNDKDAFLSNFFGKNVSCDELIE</sequence>
<dbReference type="Pfam" id="PF23953">
    <property type="entry name" value="TPR_COPA_B"/>
    <property type="match status" value="1"/>
</dbReference>
<reference evidence="3" key="1">
    <citation type="submission" date="2013-02" db="EMBL/GenBank/DDBJ databases">
        <authorList>
            <consortium name="The Broad Institute Genome Sequencing Platform"/>
            <person name="Cuomo C."/>
            <person name="Becnel J."/>
            <person name="Sanscrainte N."/>
            <person name="Walker B."/>
            <person name="Young S.K."/>
            <person name="Zeng Q."/>
            <person name="Gargeya S."/>
            <person name="Fitzgerald M."/>
            <person name="Haas B."/>
            <person name="Abouelleil A."/>
            <person name="Alvarado L."/>
            <person name="Arachchi H.M."/>
            <person name="Berlin A.M."/>
            <person name="Chapman S.B."/>
            <person name="Dewar J."/>
            <person name="Goldberg J."/>
            <person name="Griggs A."/>
            <person name="Gujja S."/>
            <person name="Hansen M."/>
            <person name="Howarth C."/>
            <person name="Imamovic A."/>
            <person name="Larimer J."/>
            <person name="McCowan C."/>
            <person name="Murphy C."/>
            <person name="Neiman D."/>
            <person name="Pearson M."/>
            <person name="Priest M."/>
            <person name="Roberts A."/>
            <person name="Saif S."/>
            <person name="Shea T."/>
            <person name="Sisk P."/>
            <person name="Sykes S."/>
            <person name="Wortman J."/>
            <person name="Nusbaum C."/>
            <person name="Birren B."/>
        </authorList>
    </citation>
    <scope>NUCLEOTIDE SEQUENCE [LARGE SCALE GENOMIC DNA]</scope>
    <source>
        <strain evidence="3">PRA339</strain>
    </source>
</reference>
<protein>
    <recommendedName>
        <fullName evidence="1">COPA/B TPR domain-containing protein</fullName>
    </recommendedName>
</protein>
<keyword evidence="3" id="KW-1185">Reference proteome</keyword>
<name>A0A059EX45_9MICR</name>
<accession>A0A059EX45</accession>
<dbReference type="InterPro" id="IPR056176">
    <property type="entry name" value="TPR_COPA_B"/>
</dbReference>
<dbReference type="STRING" id="1288291.A0A059EX45"/>
<dbReference type="AlphaFoldDB" id="A0A059EX45"/>
<gene>
    <name evidence="2" type="ORF">H312_03278</name>
</gene>
<organism evidence="2 3">
    <name type="scientific">Anncaliia algerae PRA339</name>
    <dbReference type="NCBI Taxonomy" id="1288291"/>
    <lineage>
        <taxon>Eukaryota</taxon>
        <taxon>Fungi</taxon>
        <taxon>Fungi incertae sedis</taxon>
        <taxon>Microsporidia</taxon>
        <taxon>Tubulinosematoidea</taxon>
        <taxon>Tubulinosematidae</taxon>
        <taxon>Anncaliia</taxon>
    </lineage>
</organism>
<evidence type="ECO:0000313" key="2">
    <source>
        <dbReference type="EMBL" id="KCZ79329.1"/>
    </source>
</evidence>
<feature type="domain" description="COPA/B TPR" evidence="1">
    <location>
        <begin position="94"/>
        <end position="178"/>
    </location>
</feature>